<evidence type="ECO:0000313" key="3">
    <source>
        <dbReference type="Proteomes" id="UP001159363"/>
    </source>
</evidence>
<dbReference type="EMBL" id="JARBHB010000008">
    <property type="protein sequence ID" value="KAJ8877304.1"/>
    <property type="molecule type" value="Genomic_DNA"/>
</dbReference>
<sequence length="627" mass="70818">MKDRGLKQGFQKCSLYCKQPYRNEDLTKLNSRPLADQGDRGRQNTSIPLTAAATGSEACRYTLLVPILLQFRHLTVIGSDKFYSWPAFNEVLRPDEGEARRVRDARARDTGDPWEKPPIIVLDTIPTCEVKIQELAAGIEAGSLEEWSVQNAPPLHVAEGRLPKLVLESSWTRHSLPRRARSLETVQVAQGRGIGGRNGKESAMAFVRDSSQRSPGGISEKPRKTEIWMAGPGIKPGPSECESRIILTVRYSECTLRTSVALPTSHYDFSCQRAPGVPAVLPSPSHTRMDRKRPALSQPEGLSYRIYSASSFRRLRVGTRAPQPPDNRCYQSPFAGLTSTCNRRRNGFSQRNVYKARLLCLSGRVYLQPWVEGVFETCEECSGSLTSILSTRLGVWRTFQVKASGYKNRREEKRAAREVTSGRNCDYEHQSSEEYDCKLDYRTGCLERDSQKQSSDTHKTPYDLVKQCRERKIYIKASGRVKVDVFTHNNKWFLGADEIEFLPGGSIRVGNYMVRGTPGLYKLLFLKEPRDFTGSSLLEYKTLLELDEDHEKFYILADLFSGLALKSGEGMKKIDDGKNIDYVFFNDPNELVDRLQLLLASQSVGNYSHTNEIVSIIEELKKAGYIR</sequence>
<accession>A0ABQ9GZ66</accession>
<name>A0ABQ9GZ66_9NEOP</name>
<gene>
    <name evidence="2" type="ORF">PR048_021758</name>
</gene>
<feature type="domain" description="DUF8207" evidence="1">
    <location>
        <begin position="485"/>
        <end position="552"/>
    </location>
</feature>
<dbReference type="Proteomes" id="UP001159363">
    <property type="component" value="Chromosome 7"/>
</dbReference>
<keyword evidence="3" id="KW-1185">Reference proteome</keyword>
<dbReference type="PANTHER" id="PTHR35374">
    <property type="entry name" value="CYCLIN-DEPENDENT KINASE 11A-LIKE"/>
    <property type="match status" value="1"/>
</dbReference>
<dbReference type="InterPro" id="IPR058520">
    <property type="entry name" value="DUF8207"/>
</dbReference>
<reference evidence="2 3" key="1">
    <citation type="submission" date="2023-02" db="EMBL/GenBank/DDBJ databases">
        <title>LHISI_Scaffold_Assembly.</title>
        <authorList>
            <person name="Stuart O.P."/>
            <person name="Cleave R."/>
            <person name="Magrath M.J.L."/>
            <person name="Mikheyev A.S."/>
        </authorList>
    </citation>
    <scope>NUCLEOTIDE SEQUENCE [LARGE SCALE GENOMIC DNA]</scope>
    <source>
        <strain evidence="2">Daus_M_001</strain>
        <tissue evidence="2">Leg muscle</tissue>
    </source>
</reference>
<evidence type="ECO:0000259" key="1">
    <source>
        <dbReference type="Pfam" id="PF26634"/>
    </source>
</evidence>
<dbReference type="Pfam" id="PF26634">
    <property type="entry name" value="DUF8207"/>
    <property type="match status" value="1"/>
</dbReference>
<comment type="caution">
    <text evidence="2">The sequence shown here is derived from an EMBL/GenBank/DDBJ whole genome shotgun (WGS) entry which is preliminary data.</text>
</comment>
<organism evidence="2 3">
    <name type="scientific">Dryococelus australis</name>
    <dbReference type="NCBI Taxonomy" id="614101"/>
    <lineage>
        <taxon>Eukaryota</taxon>
        <taxon>Metazoa</taxon>
        <taxon>Ecdysozoa</taxon>
        <taxon>Arthropoda</taxon>
        <taxon>Hexapoda</taxon>
        <taxon>Insecta</taxon>
        <taxon>Pterygota</taxon>
        <taxon>Neoptera</taxon>
        <taxon>Polyneoptera</taxon>
        <taxon>Phasmatodea</taxon>
        <taxon>Verophasmatodea</taxon>
        <taxon>Anareolatae</taxon>
        <taxon>Phasmatidae</taxon>
        <taxon>Eurycanthinae</taxon>
        <taxon>Dryococelus</taxon>
    </lineage>
</organism>
<dbReference type="PANTHER" id="PTHR35374:SF1">
    <property type="entry name" value="PROTEIN KINASE DOMAIN-CONTAINING PROTEIN"/>
    <property type="match status" value="1"/>
</dbReference>
<evidence type="ECO:0000313" key="2">
    <source>
        <dbReference type="EMBL" id="KAJ8877304.1"/>
    </source>
</evidence>
<proteinExistence type="predicted"/>
<protein>
    <recommendedName>
        <fullName evidence="1">DUF8207 domain-containing protein</fullName>
    </recommendedName>
</protein>